<sequence length="86" mass="8702">MNGGKGCCGYTHTHETVTEEKPGKPGQGFLGDLFDGALGFVGKVLEAPFKLAIKCSKVPIGLVGAIGKGLSGLSAGLLDGIGSIWK</sequence>
<accession>A0A1C3EA92</accession>
<reference evidence="1 2" key="1">
    <citation type="submission" date="2016-05" db="EMBL/GenBank/DDBJ databases">
        <title>Genomic Taxonomy of the Vibrionaceae.</title>
        <authorList>
            <person name="Gomez-Gil B."/>
            <person name="Enciso-Ibarra J."/>
        </authorList>
    </citation>
    <scope>NUCLEOTIDE SEQUENCE [LARGE SCALE GENOMIC DNA]</scope>
    <source>
        <strain evidence="1 2">CAIM 1920</strain>
    </source>
</reference>
<organism evidence="1 2">
    <name type="scientific">Veronia pacifica</name>
    <dbReference type="NCBI Taxonomy" id="1080227"/>
    <lineage>
        <taxon>Bacteria</taxon>
        <taxon>Pseudomonadati</taxon>
        <taxon>Pseudomonadota</taxon>
        <taxon>Gammaproteobacteria</taxon>
        <taxon>Vibrionales</taxon>
        <taxon>Vibrionaceae</taxon>
        <taxon>Veronia</taxon>
    </lineage>
</organism>
<gene>
    <name evidence="1" type="ORF">A8L45_21045</name>
</gene>
<dbReference type="EMBL" id="LYBM01000058">
    <property type="protein sequence ID" value="ODA30130.1"/>
    <property type="molecule type" value="Genomic_DNA"/>
</dbReference>
<evidence type="ECO:0000313" key="1">
    <source>
        <dbReference type="EMBL" id="ODA30130.1"/>
    </source>
</evidence>
<evidence type="ECO:0000313" key="2">
    <source>
        <dbReference type="Proteomes" id="UP000094936"/>
    </source>
</evidence>
<dbReference type="AlphaFoldDB" id="A0A1C3EA92"/>
<dbReference type="Proteomes" id="UP000094936">
    <property type="component" value="Unassembled WGS sequence"/>
</dbReference>
<proteinExistence type="predicted"/>
<keyword evidence="2" id="KW-1185">Reference proteome</keyword>
<name>A0A1C3EA92_9GAMM</name>
<comment type="caution">
    <text evidence="1">The sequence shown here is derived from an EMBL/GenBank/DDBJ whole genome shotgun (WGS) entry which is preliminary data.</text>
</comment>
<protein>
    <submittedName>
        <fullName evidence="1">Uncharacterized protein</fullName>
    </submittedName>
</protein>